<evidence type="ECO:0000256" key="4">
    <source>
        <dbReference type="ARBA" id="ARBA00023054"/>
    </source>
</evidence>
<feature type="region of interest" description="Disordered" evidence="7">
    <location>
        <begin position="52"/>
        <end position="87"/>
    </location>
</feature>
<evidence type="ECO:0000256" key="7">
    <source>
        <dbReference type="SAM" id="MobiDB-lite"/>
    </source>
</evidence>
<dbReference type="PANTHER" id="PTHR23157:SF25">
    <property type="entry name" value="GRIP AND COILED-COIL DOMAIN-CONTAINING PROTEIN 1"/>
    <property type="match status" value="1"/>
</dbReference>
<keyword evidence="5" id="KW-0472">Membrane</keyword>
<feature type="coiled-coil region" evidence="6">
    <location>
        <begin position="297"/>
        <end position="518"/>
    </location>
</feature>
<dbReference type="EMBL" id="JAZGQO010000007">
    <property type="protein sequence ID" value="KAK6183466.1"/>
    <property type="molecule type" value="Genomic_DNA"/>
</dbReference>
<evidence type="ECO:0000256" key="1">
    <source>
        <dbReference type="ARBA" id="ARBA00004184"/>
    </source>
</evidence>
<feature type="compositionally biased region" description="Polar residues" evidence="7">
    <location>
        <begin position="73"/>
        <end position="87"/>
    </location>
</feature>
<feature type="compositionally biased region" description="Basic and acidic residues" evidence="7">
    <location>
        <begin position="545"/>
        <end position="556"/>
    </location>
</feature>
<feature type="coiled-coil region" evidence="6">
    <location>
        <begin position="6"/>
        <end position="33"/>
    </location>
</feature>
<dbReference type="PROSITE" id="PS50913">
    <property type="entry name" value="GRIP"/>
    <property type="match status" value="1"/>
</dbReference>
<dbReference type="InterPro" id="IPR051952">
    <property type="entry name" value="Golgi-autophagy_related"/>
</dbReference>
<keyword evidence="10" id="KW-1185">Reference proteome</keyword>
<feature type="coiled-coil region" evidence="6">
    <location>
        <begin position="600"/>
        <end position="645"/>
    </location>
</feature>
<feature type="domain" description="GRIP" evidence="8">
    <location>
        <begin position="646"/>
        <end position="696"/>
    </location>
</feature>
<evidence type="ECO:0000256" key="5">
    <source>
        <dbReference type="ARBA" id="ARBA00023136"/>
    </source>
</evidence>
<keyword evidence="3" id="KW-0963">Cytoplasm</keyword>
<dbReference type="PANTHER" id="PTHR23157">
    <property type="entry name" value="GRIP AND COILED-COIL DOMAIN-CONTAINING PROTEIN 1"/>
    <property type="match status" value="1"/>
</dbReference>
<evidence type="ECO:0000259" key="8">
    <source>
        <dbReference type="PROSITE" id="PS50913"/>
    </source>
</evidence>
<protein>
    <recommendedName>
        <fullName evidence="8">GRIP domain-containing protein</fullName>
    </recommendedName>
</protein>
<gene>
    <name evidence="9" type="ORF">SNE40_010943</name>
</gene>
<evidence type="ECO:0000256" key="2">
    <source>
        <dbReference type="ARBA" id="ARBA00004496"/>
    </source>
</evidence>
<organism evidence="9 10">
    <name type="scientific">Patella caerulea</name>
    <name type="common">Rayed Mediterranean limpet</name>
    <dbReference type="NCBI Taxonomy" id="87958"/>
    <lineage>
        <taxon>Eukaryota</taxon>
        <taxon>Metazoa</taxon>
        <taxon>Spiralia</taxon>
        <taxon>Lophotrochozoa</taxon>
        <taxon>Mollusca</taxon>
        <taxon>Gastropoda</taxon>
        <taxon>Patellogastropoda</taxon>
        <taxon>Patelloidea</taxon>
        <taxon>Patellidae</taxon>
        <taxon>Patella</taxon>
    </lineage>
</organism>
<dbReference type="Proteomes" id="UP001347796">
    <property type="component" value="Unassembled WGS sequence"/>
</dbReference>
<sequence length="701" mass="80772">MDRGTKNELLKTIDSQKEQLTRYETRLRDVVRAYKGIVKEKEALEASLKVISETTSSKSDASESEPPAEESGDNSFSDPLKVQSSGTQDEVNILKDQLKTLSASIGTVTAEKSRLEADFVADKKKLRGEHEELQQHLAAAKNEYERTVAEMNSKILELKNKIRTQQLEREKEQTDHAMMIRELQKLHSVERMAKEHFENQLDEVQTSMRQQIASVPTVKEQYEKQIDNLSAQLKSVKDRLKAAEEKANQPSPMLLDLQKEMTSMKSEAHRQVEKEILRASEAETRAVQVSVQSEERVTSLETKLAELSEVVGNYERLRYQDQQAIQRLKERVTQLDMENSALARAAHSAPKSYDADENNLDAQSLTEKIIKLKRLLLEANSRSEKPVDIDVLLCESDEERTTCQKYKEELEHVKEEFERYKLRAQSVLKTKTKDNTANTANKELDTLKSQVGELREKLRMAHLQLDDSEEKHKLKVESLSKTILTLEERNKHQIAEMEQDHQKAIAELELEVKKQRDRTVSMLAEKEKDLLSLRSTCVQSQKLENEYSHHARESSISHEPLQKQNSEEEAVTRLLFKNSAHEETTLLHFAEEQARKNVEIASLRKQKRQLETSLRELQLAVSGKEEKLHDEIESLKEVIHKRERDITREGANLEYLKNVIFKYMISRDSLGKEKMLKAITTILQFSPKEVDAVNTVNKGWI</sequence>
<dbReference type="Pfam" id="PF01465">
    <property type="entry name" value="GRIP"/>
    <property type="match status" value="1"/>
</dbReference>
<proteinExistence type="predicted"/>
<name>A0AAN8JT11_PATCE</name>
<evidence type="ECO:0000256" key="6">
    <source>
        <dbReference type="SAM" id="Coils"/>
    </source>
</evidence>
<evidence type="ECO:0000313" key="9">
    <source>
        <dbReference type="EMBL" id="KAK6183466.1"/>
    </source>
</evidence>
<evidence type="ECO:0000256" key="3">
    <source>
        <dbReference type="ARBA" id="ARBA00022490"/>
    </source>
</evidence>
<keyword evidence="4 6" id="KW-0175">Coiled coil</keyword>
<comment type="subcellular location">
    <subcellularLocation>
        <location evidence="2">Cytoplasm</location>
    </subcellularLocation>
    <subcellularLocation>
        <location evidence="1">Endomembrane system</location>
        <topology evidence="1">Peripheral membrane protein</topology>
    </subcellularLocation>
</comment>
<reference evidence="9 10" key="1">
    <citation type="submission" date="2024-01" db="EMBL/GenBank/DDBJ databases">
        <title>The genome of the rayed Mediterranean limpet Patella caerulea (Linnaeus, 1758).</title>
        <authorList>
            <person name="Anh-Thu Weber A."/>
            <person name="Halstead-Nussloch G."/>
        </authorList>
    </citation>
    <scope>NUCLEOTIDE SEQUENCE [LARGE SCALE GENOMIC DNA]</scope>
    <source>
        <strain evidence="9">AATW-2023a</strain>
        <tissue evidence="9">Whole specimen</tissue>
    </source>
</reference>
<dbReference type="GO" id="GO:0005794">
    <property type="term" value="C:Golgi apparatus"/>
    <property type="evidence" value="ECO:0007669"/>
    <property type="project" value="TreeGrafter"/>
</dbReference>
<dbReference type="AlphaFoldDB" id="A0AAN8JT11"/>
<dbReference type="InterPro" id="IPR000237">
    <property type="entry name" value="GRIP_dom"/>
</dbReference>
<feature type="coiled-coil region" evidence="6">
    <location>
        <begin position="123"/>
        <end position="175"/>
    </location>
</feature>
<evidence type="ECO:0000313" key="10">
    <source>
        <dbReference type="Proteomes" id="UP001347796"/>
    </source>
</evidence>
<dbReference type="SMART" id="SM00755">
    <property type="entry name" value="Grip"/>
    <property type="match status" value="1"/>
</dbReference>
<feature type="compositionally biased region" description="Acidic residues" evidence="7">
    <location>
        <begin position="62"/>
        <end position="72"/>
    </location>
</feature>
<dbReference type="Gene3D" id="1.10.220.60">
    <property type="entry name" value="GRIP domain"/>
    <property type="match status" value="1"/>
</dbReference>
<feature type="coiled-coil region" evidence="6">
    <location>
        <begin position="219"/>
        <end position="246"/>
    </location>
</feature>
<comment type="caution">
    <text evidence="9">The sequence shown here is derived from an EMBL/GenBank/DDBJ whole genome shotgun (WGS) entry which is preliminary data.</text>
</comment>
<accession>A0AAN8JT11</accession>
<feature type="region of interest" description="Disordered" evidence="7">
    <location>
        <begin position="545"/>
        <end position="567"/>
    </location>
</feature>